<dbReference type="AlphaFoldDB" id="I5B2H8"/>
<dbReference type="Pfam" id="PF03259">
    <property type="entry name" value="Robl_LC7"/>
    <property type="match status" value="1"/>
</dbReference>
<dbReference type="OrthoDB" id="9790687at2"/>
<sequence>MYDTEQLNAIDNAILEHLIGAGIDHVIFMDLSGNAIAKHSNGKTDLDATSFAALAAGNFAAVDAMARLVGESEFSLLFHKGEKLSIHFSKVTEDTLLISMFGKNISLGLVRLKVAETIEEINRVLS</sequence>
<reference evidence="2 3" key="2">
    <citation type="submission" date="2012-02" db="EMBL/GenBank/DDBJ databases">
        <title>Improved High-Quality Draft sequence of Desulfobacter postgatei 2ac9.</title>
        <authorList>
            <consortium name="US DOE Joint Genome Institute"/>
            <person name="Lucas S."/>
            <person name="Han J."/>
            <person name="Lapidus A."/>
            <person name="Cheng J.-F."/>
            <person name="Goodwin L."/>
            <person name="Pitluck S."/>
            <person name="Peters L."/>
            <person name="Ovchinnikova G."/>
            <person name="Held B."/>
            <person name="Detter J.C."/>
            <person name="Han C."/>
            <person name="Tapia R."/>
            <person name="Land M."/>
            <person name="Hauser L."/>
            <person name="Kyrpides N."/>
            <person name="Ivanova N."/>
            <person name="Pagani I."/>
            <person name="Orellana R."/>
            <person name="Lovley D."/>
            <person name="Woyke T."/>
        </authorList>
    </citation>
    <scope>NUCLEOTIDE SEQUENCE [LARGE SCALE GENOMIC DNA]</scope>
    <source>
        <strain evidence="2 3">2ac9</strain>
    </source>
</reference>
<evidence type="ECO:0000313" key="3">
    <source>
        <dbReference type="Proteomes" id="UP000005778"/>
    </source>
</evidence>
<dbReference type="GO" id="GO:0005085">
    <property type="term" value="F:guanyl-nucleotide exchange factor activity"/>
    <property type="evidence" value="ECO:0007669"/>
    <property type="project" value="InterPro"/>
</dbReference>
<dbReference type="RefSeq" id="WP_004072930.1">
    <property type="nucleotide sequence ID" value="NZ_CM001488.1"/>
</dbReference>
<feature type="domain" description="Roadblock/LAMTOR2" evidence="1">
    <location>
        <begin position="11"/>
        <end position="101"/>
    </location>
</feature>
<dbReference type="EMBL" id="CM001488">
    <property type="protein sequence ID" value="EIM63691.1"/>
    <property type="molecule type" value="Genomic_DNA"/>
</dbReference>
<dbReference type="PANTHER" id="PTHR13323">
    <property type="entry name" value="LATE ENDOSOMAL/LYSOSOMAL MP1 INTERACTING PROTEIN"/>
    <property type="match status" value="1"/>
</dbReference>
<dbReference type="SMART" id="SM00960">
    <property type="entry name" value="Robl_LC7"/>
    <property type="match status" value="1"/>
</dbReference>
<organism evidence="2 3">
    <name type="scientific">Desulfobacter postgatei 2ac9</name>
    <dbReference type="NCBI Taxonomy" id="879212"/>
    <lineage>
        <taxon>Bacteria</taxon>
        <taxon>Pseudomonadati</taxon>
        <taxon>Thermodesulfobacteriota</taxon>
        <taxon>Desulfobacteria</taxon>
        <taxon>Desulfobacterales</taxon>
        <taxon>Desulfobacteraceae</taxon>
        <taxon>Desulfobacter</taxon>
    </lineage>
</organism>
<evidence type="ECO:0000259" key="1">
    <source>
        <dbReference type="SMART" id="SM00960"/>
    </source>
</evidence>
<dbReference type="Proteomes" id="UP000005778">
    <property type="component" value="Chromosome"/>
</dbReference>
<dbReference type="HOGENOM" id="CLU_128755_0_0_7"/>
<dbReference type="STRING" id="879212.DespoDRAFT_01775"/>
<accession>I5B2H8</accession>
<dbReference type="eggNOG" id="COG2018">
    <property type="taxonomic scope" value="Bacteria"/>
</dbReference>
<dbReference type="SUPFAM" id="SSF103196">
    <property type="entry name" value="Roadblock/LC7 domain"/>
    <property type="match status" value="1"/>
</dbReference>
<keyword evidence="3" id="KW-1185">Reference proteome</keyword>
<protein>
    <recommendedName>
        <fullName evidence="1">Roadblock/LAMTOR2 domain-containing protein</fullName>
    </recommendedName>
</protein>
<name>I5B2H8_9BACT</name>
<dbReference type="InterPro" id="IPR037587">
    <property type="entry name" value="LAMTOR2-like"/>
</dbReference>
<evidence type="ECO:0000313" key="2">
    <source>
        <dbReference type="EMBL" id="EIM63691.1"/>
    </source>
</evidence>
<dbReference type="Gene3D" id="3.30.450.30">
    <property type="entry name" value="Dynein light chain 2a, cytoplasmic"/>
    <property type="match status" value="1"/>
</dbReference>
<dbReference type="GO" id="GO:0032008">
    <property type="term" value="P:positive regulation of TOR signaling"/>
    <property type="evidence" value="ECO:0007669"/>
    <property type="project" value="InterPro"/>
</dbReference>
<dbReference type="InterPro" id="IPR004942">
    <property type="entry name" value="Roadblock/LAMTOR2_dom"/>
</dbReference>
<reference evidence="2 3" key="1">
    <citation type="submission" date="2011-09" db="EMBL/GenBank/DDBJ databases">
        <authorList>
            <consortium name="US DOE Joint Genome Institute (JGI-PGF)"/>
            <person name="Lucas S."/>
            <person name="Han J."/>
            <person name="Lapidus A."/>
            <person name="Cheng J.-F."/>
            <person name="Goodwin L."/>
            <person name="Pitluck S."/>
            <person name="Peters L."/>
            <person name="Land M.L."/>
            <person name="Hauser L."/>
            <person name="Orellana R."/>
            <person name="Lovley D."/>
            <person name="Woyke T.J."/>
        </authorList>
    </citation>
    <scope>NUCLEOTIDE SEQUENCE [LARGE SCALE GENOMIC DNA]</scope>
    <source>
        <strain evidence="2 3">2ac9</strain>
    </source>
</reference>
<dbReference type="GO" id="GO:0060090">
    <property type="term" value="F:molecular adaptor activity"/>
    <property type="evidence" value="ECO:0007669"/>
    <property type="project" value="InterPro"/>
</dbReference>
<proteinExistence type="predicted"/>
<gene>
    <name evidence="2" type="ORF">DespoDRAFT_01775</name>
</gene>